<dbReference type="OMA" id="HQDAHGD"/>
<evidence type="ECO:0000313" key="4">
    <source>
        <dbReference type="Proteomes" id="UP000002640"/>
    </source>
</evidence>
<dbReference type="EMBL" id="JH159154">
    <property type="protein sequence ID" value="EGZ17727.1"/>
    <property type="molecule type" value="Genomic_DNA"/>
</dbReference>
<keyword evidence="2" id="KW-0040">ANK repeat</keyword>
<dbReference type="InterPro" id="IPR002110">
    <property type="entry name" value="Ankyrin_rpt"/>
</dbReference>
<proteinExistence type="predicted"/>
<protein>
    <submittedName>
        <fullName evidence="3">Uncharacterized protein</fullName>
    </submittedName>
</protein>
<dbReference type="Pfam" id="PF12796">
    <property type="entry name" value="Ank_2"/>
    <property type="match status" value="1"/>
</dbReference>
<name>G4ZJ63_PHYSP</name>
<evidence type="ECO:0000313" key="3">
    <source>
        <dbReference type="EMBL" id="EGZ17727.1"/>
    </source>
</evidence>
<keyword evidence="4" id="KW-1185">Reference proteome</keyword>
<reference evidence="3 4" key="1">
    <citation type="journal article" date="2006" name="Science">
        <title>Phytophthora genome sequences uncover evolutionary origins and mechanisms of pathogenesis.</title>
        <authorList>
            <person name="Tyler B.M."/>
            <person name="Tripathy S."/>
            <person name="Zhang X."/>
            <person name="Dehal P."/>
            <person name="Jiang R.H."/>
            <person name="Aerts A."/>
            <person name="Arredondo F.D."/>
            <person name="Baxter L."/>
            <person name="Bensasson D."/>
            <person name="Beynon J.L."/>
            <person name="Chapman J."/>
            <person name="Damasceno C.M."/>
            <person name="Dorrance A.E."/>
            <person name="Dou D."/>
            <person name="Dickerman A.W."/>
            <person name="Dubchak I.L."/>
            <person name="Garbelotto M."/>
            <person name="Gijzen M."/>
            <person name="Gordon S.G."/>
            <person name="Govers F."/>
            <person name="Grunwald N.J."/>
            <person name="Huang W."/>
            <person name="Ivors K.L."/>
            <person name="Jones R.W."/>
            <person name="Kamoun S."/>
            <person name="Krampis K."/>
            <person name="Lamour K.H."/>
            <person name="Lee M.K."/>
            <person name="McDonald W.H."/>
            <person name="Medina M."/>
            <person name="Meijer H.J."/>
            <person name="Nordberg E.K."/>
            <person name="Maclean D.J."/>
            <person name="Ospina-Giraldo M.D."/>
            <person name="Morris P.F."/>
            <person name="Phuntumart V."/>
            <person name="Putnam N.H."/>
            <person name="Rash S."/>
            <person name="Rose J.K."/>
            <person name="Sakihama Y."/>
            <person name="Salamov A.A."/>
            <person name="Savidor A."/>
            <person name="Scheuring C.F."/>
            <person name="Smith B.M."/>
            <person name="Sobral B.W."/>
            <person name="Terry A."/>
            <person name="Torto-Alalibo T.A."/>
            <person name="Win J."/>
            <person name="Xu Z."/>
            <person name="Zhang H."/>
            <person name="Grigoriev I.V."/>
            <person name="Rokhsar D.S."/>
            <person name="Boore J.L."/>
        </authorList>
    </citation>
    <scope>NUCLEOTIDE SEQUENCE [LARGE SCALE GENOMIC DNA]</scope>
    <source>
        <strain evidence="3 4">P6497</strain>
    </source>
</reference>
<dbReference type="Gene3D" id="1.25.40.20">
    <property type="entry name" value="Ankyrin repeat-containing domain"/>
    <property type="match status" value="1"/>
</dbReference>
<dbReference type="GeneID" id="20658073"/>
<dbReference type="RefSeq" id="XP_009526785.1">
    <property type="nucleotide sequence ID" value="XM_009528490.1"/>
</dbReference>
<dbReference type="PANTHER" id="PTHR24201:SF14">
    <property type="entry name" value="CYCLIN-DEPENDENT KINASE 4 INHIBITOR C-LIKE"/>
    <property type="match status" value="1"/>
</dbReference>
<dbReference type="KEGG" id="psoj:PHYSODRAFT_502236"/>
<dbReference type="InParanoid" id="G4ZJ63"/>
<dbReference type="SUPFAM" id="SSF48403">
    <property type="entry name" value="Ankyrin repeat"/>
    <property type="match status" value="1"/>
</dbReference>
<organism evidence="3 4">
    <name type="scientific">Phytophthora sojae (strain P6497)</name>
    <name type="common">Soybean stem and root rot agent</name>
    <name type="synonym">Phytophthora megasperma f. sp. glycines</name>
    <dbReference type="NCBI Taxonomy" id="1094619"/>
    <lineage>
        <taxon>Eukaryota</taxon>
        <taxon>Sar</taxon>
        <taxon>Stramenopiles</taxon>
        <taxon>Oomycota</taxon>
        <taxon>Peronosporomycetes</taxon>
        <taxon>Peronosporales</taxon>
        <taxon>Peronosporaceae</taxon>
        <taxon>Phytophthora</taxon>
    </lineage>
</organism>
<dbReference type="SMART" id="SM00248">
    <property type="entry name" value="ANK"/>
    <property type="match status" value="3"/>
</dbReference>
<gene>
    <name evidence="3" type="ORF">PHYSODRAFT_502236</name>
</gene>
<accession>G4ZJ63</accession>
<evidence type="ECO:0000256" key="2">
    <source>
        <dbReference type="ARBA" id="ARBA00023043"/>
    </source>
</evidence>
<dbReference type="InterPro" id="IPR036770">
    <property type="entry name" value="Ankyrin_rpt-contain_sf"/>
</dbReference>
<keyword evidence="1" id="KW-0677">Repeat</keyword>
<dbReference type="AlphaFoldDB" id="G4ZJ63"/>
<dbReference type="GO" id="GO:0005634">
    <property type="term" value="C:nucleus"/>
    <property type="evidence" value="ECO:0007669"/>
    <property type="project" value="TreeGrafter"/>
</dbReference>
<sequence length="398" mass="45530">MVGSSVRSGKGVPRYTPWLQKALKVKEETEQFWLKQQREGPQQQQRPSKKPEPFVNVWVSITADDAQAVKTFLEEDRRRFFLRKDYLGKAKQSVEGGGGGESLLHEASYLGSVAVARFLVEFMQSHFTPEVCLEAVNAVDTHYSLTTPMIATCRNSLGAVANRVEILRLLVEAGADTARRDSHGDNALHWCARNSQVLLLRYLLKHTDAVVVAFSAENYKRHKRQLERNNCLSTLTVYELLQGVNPTCNLRMKMQSIKRNEDLVRARDCAAVQEQLAEVMEMSAVFVPTAEKLWRETIELAERRRKAEEQQRWLETKEGKQFVKKQIPLATADIKQAVYSGKMPKPKDFKLAAVQRVQDLFCVEKEQSARKSATESFVAQRPPYPRDRVTELRRMLHL</sequence>
<dbReference type="PANTHER" id="PTHR24201">
    <property type="entry name" value="ANK_REP_REGION DOMAIN-CONTAINING PROTEIN"/>
    <property type="match status" value="1"/>
</dbReference>
<dbReference type="Proteomes" id="UP000002640">
    <property type="component" value="Unassembled WGS sequence"/>
</dbReference>
<dbReference type="InterPro" id="IPR050776">
    <property type="entry name" value="Ank_Repeat/CDKN_Inhibitor"/>
</dbReference>
<evidence type="ECO:0000256" key="1">
    <source>
        <dbReference type="ARBA" id="ARBA00022737"/>
    </source>
</evidence>